<dbReference type="InterPro" id="IPR018114">
    <property type="entry name" value="TRYPSIN_HIS"/>
</dbReference>
<evidence type="ECO:0000313" key="10">
    <source>
        <dbReference type="EMBL" id="CAF3593575.1"/>
    </source>
</evidence>
<evidence type="ECO:0000259" key="9">
    <source>
        <dbReference type="PROSITE" id="PS50240"/>
    </source>
</evidence>
<dbReference type="FunFam" id="2.40.10.10:FF:000054">
    <property type="entry name" value="Complement C1r subcomponent"/>
    <property type="match status" value="1"/>
</dbReference>
<dbReference type="AlphaFoldDB" id="A0A818MQJ6"/>
<dbReference type="GO" id="GO:0006508">
    <property type="term" value="P:proteolysis"/>
    <property type="evidence" value="ECO:0007669"/>
    <property type="project" value="UniProtKB-KW"/>
</dbReference>
<comment type="caution">
    <text evidence="10">The sequence shown here is derived from an EMBL/GenBank/DDBJ whole genome shotgun (WGS) entry which is preliminary data.</text>
</comment>
<dbReference type="PROSITE" id="PS50240">
    <property type="entry name" value="TRYPSIN_DOM"/>
    <property type="match status" value="1"/>
</dbReference>
<comment type="subcellular location">
    <subcellularLocation>
        <location evidence="1">Secreted</location>
    </subcellularLocation>
</comment>
<evidence type="ECO:0000313" key="11">
    <source>
        <dbReference type="Proteomes" id="UP000663823"/>
    </source>
</evidence>
<evidence type="ECO:0000256" key="1">
    <source>
        <dbReference type="ARBA" id="ARBA00004613"/>
    </source>
</evidence>
<keyword evidence="3 8" id="KW-0732">Signal</keyword>
<dbReference type="PANTHER" id="PTHR24252:SF7">
    <property type="entry name" value="HYALIN"/>
    <property type="match status" value="1"/>
</dbReference>
<proteinExistence type="predicted"/>
<dbReference type="PRINTS" id="PR00722">
    <property type="entry name" value="CHYMOTRYPSIN"/>
</dbReference>
<keyword evidence="7" id="KW-1133">Transmembrane helix</keyword>
<dbReference type="Gene3D" id="2.40.10.10">
    <property type="entry name" value="Trypsin-like serine proteases"/>
    <property type="match status" value="2"/>
</dbReference>
<organism evidence="10 11">
    <name type="scientific">Rotaria sordida</name>
    <dbReference type="NCBI Taxonomy" id="392033"/>
    <lineage>
        <taxon>Eukaryota</taxon>
        <taxon>Metazoa</taxon>
        <taxon>Spiralia</taxon>
        <taxon>Gnathifera</taxon>
        <taxon>Rotifera</taxon>
        <taxon>Eurotatoria</taxon>
        <taxon>Bdelloidea</taxon>
        <taxon>Philodinida</taxon>
        <taxon>Philodinidae</taxon>
        <taxon>Rotaria</taxon>
    </lineage>
</organism>
<evidence type="ECO:0000256" key="7">
    <source>
        <dbReference type="SAM" id="Phobius"/>
    </source>
</evidence>
<dbReference type="CDD" id="cd00190">
    <property type="entry name" value="Tryp_SPc"/>
    <property type="match status" value="1"/>
</dbReference>
<dbReference type="InterPro" id="IPR001254">
    <property type="entry name" value="Trypsin_dom"/>
</dbReference>
<keyword evidence="2" id="KW-0964">Secreted</keyword>
<dbReference type="GO" id="GO:0005576">
    <property type="term" value="C:extracellular region"/>
    <property type="evidence" value="ECO:0007669"/>
    <property type="project" value="UniProtKB-SubCell"/>
</dbReference>
<accession>A0A818MQJ6</accession>
<dbReference type="PANTHER" id="PTHR24252">
    <property type="entry name" value="ACROSIN-RELATED"/>
    <property type="match status" value="1"/>
</dbReference>
<feature type="chain" id="PRO_5032420880" description="Peptidase S1 domain-containing protein" evidence="8">
    <location>
        <begin position="22"/>
        <end position="337"/>
    </location>
</feature>
<feature type="domain" description="Peptidase S1" evidence="9">
    <location>
        <begin position="44"/>
        <end position="289"/>
    </location>
</feature>
<gene>
    <name evidence="10" type="ORF">OTI717_LOCUS6432</name>
</gene>
<dbReference type="SMART" id="SM00020">
    <property type="entry name" value="Tryp_SPc"/>
    <property type="match status" value="1"/>
</dbReference>
<evidence type="ECO:0000256" key="2">
    <source>
        <dbReference type="ARBA" id="ARBA00022525"/>
    </source>
</evidence>
<dbReference type="EMBL" id="CAJOAX010000451">
    <property type="protein sequence ID" value="CAF3593575.1"/>
    <property type="molecule type" value="Genomic_DNA"/>
</dbReference>
<evidence type="ECO:0000256" key="8">
    <source>
        <dbReference type="SAM" id="SignalP"/>
    </source>
</evidence>
<reference evidence="10" key="1">
    <citation type="submission" date="2021-02" db="EMBL/GenBank/DDBJ databases">
        <authorList>
            <person name="Nowell W R."/>
        </authorList>
    </citation>
    <scope>NUCLEOTIDE SEQUENCE</scope>
</reference>
<dbReference type="InterPro" id="IPR009003">
    <property type="entry name" value="Peptidase_S1_PA"/>
</dbReference>
<evidence type="ECO:0000256" key="6">
    <source>
        <dbReference type="RuleBase" id="RU363034"/>
    </source>
</evidence>
<keyword evidence="7" id="KW-0472">Membrane</keyword>
<dbReference type="FunFam" id="2.40.10.10:FF:000068">
    <property type="entry name" value="transmembrane protease serine 2"/>
    <property type="match status" value="1"/>
</dbReference>
<evidence type="ECO:0000256" key="4">
    <source>
        <dbReference type="ARBA" id="ARBA00023157"/>
    </source>
</evidence>
<keyword evidence="5" id="KW-0325">Glycoprotein</keyword>
<protein>
    <recommendedName>
        <fullName evidence="9">Peptidase S1 domain-containing protein</fullName>
    </recommendedName>
</protein>
<dbReference type="SUPFAM" id="SSF50494">
    <property type="entry name" value="Trypsin-like serine proteases"/>
    <property type="match status" value="1"/>
</dbReference>
<dbReference type="InterPro" id="IPR001314">
    <property type="entry name" value="Peptidase_S1A"/>
</dbReference>
<keyword evidence="6" id="KW-0720">Serine protease</keyword>
<sequence>MVCIYLFFFSLFLYNINFVSSIVYSCNRTAECGCSKTDAVVNKIVGGESAVDSSWGWAISLQKNNGHFCGGAIVSPLHIITAAHCVTNSTDIIRNAVVVTAIDILSQSTSSTAQVRSIVSVFSHPNYNDDSKVNDIAVLRLDRPLTISYERGTARLCVPRVVPMSMSNKYPVSDSSLVAIGWGVLASGSTSIPSNLHLQQVTLQAMSSNHRMCVDTSNNQVQFCAAVIGGGKDTCQGDSGGPLMHFESKTRQWVLAGVTSFGRGCGLPNFAGVYARTSAYYDWLRSVVNDNFLELSIDGNIINLPGNGASSDLINSLRSVLLLYWSLALSLYAFARR</sequence>
<dbReference type="InterPro" id="IPR033116">
    <property type="entry name" value="TRYPSIN_SER"/>
</dbReference>
<evidence type="ECO:0000256" key="5">
    <source>
        <dbReference type="ARBA" id="ARBA00023180"/>
    </source>
</evidence>
<keyword evidence="7" id="KW-0812">Transmembrane</keyword>
<name>A0A818MQJ6_9BILA</name>
<keyword evidence="6" id="KW-0378">Hydrolase</keyword>
<dbReference type="Proteomes" id="UP000663823">
    <property type="component" value="Unassembled WGS sequence"/>
</dbReference>
<dbReference type="PROSITE" id="PS00135">
    <property type="entry name" value="TRYPSIN_SER"/>
    <property type="match status" value="1"/>
</dbReference>
<feature type="transmembrane region" description="Helical" evidence="7">
    <location>
        <begin position="317"/>
        <end position="335"/>
    </location>
</feature>
<evidence type="ECO:0000256" key="3">
    <source>
        <dbReference type="ARBA" id="ARBA00022729"/>
    </source>
</evidence>
<dbReference type="Pfam" id="PF00089">
    <property type="entry name" value="Trypsin"/>
    <property type="match status" value="1"/>
</dbReference>
<dbReference type="PROSITE" id="PS00134">
    <property type="entry name" value="TRYPSIN_HIS"/>
    <property type="match status" value="1"/>
</dbReference>
<dbReference type="GO" id="GO:0004252">
    <property type="term" value="F:serine-type endopeptidase activity"/>
    <property type="evidence" value="ECO:0007669"/>
    <property type="project" value="InterPro"/>
</dbReference>
<keyword evidence="6" id="KW-0645">Protease</keyword>
<dbReference type="InterPro" id="IPR043504">
    <property type="entry name" value="Peptidase_S1_PA_chymotrypsin"/>
</dbReference>
<feature type="signal peptide" evidence="8">
    <location>
        <begin position="1"/>
        <end position="21"/>
    </location>
</feature>
<keyword evidence="4" id="KW-1015">Disulfide bond</keyword>